<dbReference type="PROSITE" id="PS01234">
    <property type="entry name" value="GATB"/>
    <property type="match status" value="1"/>
</dbReference>
<dbReference type="GO" id="GO:0005737">
    <property type="term" value="C:cytoplasm"/>
    <property type="evidence" value="ECO:0007669"/>
    <property type="project" value="InterPro"/>
</dbReference>
<evidence type="ECO:0000256" key="6">
    <source>
        <dbReference type="HAMAP-Rule" id="MF_00588"/>
    </source>
</evidence>
<dbReference type="InterPro" id="IPR017959">
    <property type="entry name" value="Asn/Gln-tRNA_amidoTrfase_suB/E"/>
</dbReference>
<dbReference type="FunFam" id="1.10.150.380:FF:000002">
    <property type="entry name" value="Glutamyl-tRNA(Gln) amidotransferase subunit E"/>
    <property type="match status" value="1"/>
</dbReference>
<dbReference type="GO" id="GO:0004812">
    <property type="term" value="F:aminoacyl-tRNA ligase activity"/>
    <property type="evidence" value="ECO:0007669"/>
    <property type="project" value="InterPro"/>
</dbReference>
<dbReference type="HAMAP" id="MF_00588">
    <property type="entry name" value="GatE"/>
    <property type="match status" value="1"/>
</dbReference>
<keyword evidence="9" id="KW-0808">Transferase</keyword>
<dbReference type="InterPro" id="IPR018027">
    <property type="entry name" value="Asn/Gln_amidotransferase"/>
</dbReference>
<dbReference type="InterPro" id="IPR029351">
    <property type="entry name" value="GAD_dom"/>
</dbReference>
<comment type="similarity">
    <text evidence="6">Belongs to the GatB/GatE family. GatE subfamily.</text>
</comment>
<dbReference type="InterPro" id="IPR042114">
    <property type="entry name" value="GatB_C_1"/>
</dbReference>
<dbReference type="InterPro" id="IPR004115">
    <property type="entry name" value="GAD-like_sf"/>
</dbReference>
<dbReference type="Pfam" id="PF02637">
    <property type="entry name" value="GatB_Yqey"/>
    <property type="match status" value="1"/>
</dbReference>
<dbReference type="SMART" id="SM00845">
    <property type="entry name" value="GatB_Yqey"/>
    <property type="match status" value="1"/>
</dbReference>
<dbReference type="NCBIfam" id="TIGR00134">
    <property type="entry name" value="gatE_arch"/>
    <property type="match status" value="1"/>
</dbReference>
<dbReference type="PANTHER" id="PTHR11659:SF2">
    <property type="entry name" value="GLUTAMYL-TRNA(GLN) AMIDOTRANSFERASE SUBUNIT E"/>
    <property type="match status" value="1"/>
</dbReference>
<dbReference type="GO" id="GO:0016740">
    <property type="term" value="F:transferase activity"/>
    <property type="evidence" value="ECO:0007669"/>
    <property type="project" value="UniProtKB-KW"/>
</dbReference>
<evidence type="ECO:0000256" key="5">
    <source>
        <dbReference type="ARBA" id="ARBA00047913"/>
    </source>
</evidence>
<evidence type="ECO:0000256" key="2">
    <source>
        <dbReference type="ARBA" id="ARBA00022741"/>
    </source>
</evidence>
<feature type="region of interest" description="Disordered" evidence="7">
    <location>
        <begin position="412"/>
        <end position="434"/>
    </location>
</feature>
<dbReference type="SUPFAM" id="SSF55261">
    <property type="entry name" value="GAD domain-like"/>
    <property type="match status" value="1"/>
</dbReference>
<evidence type="ECO:0000256" key="1">
    <source>
        <dbReference type="ARBA" id="ARBA00022598"/>
    </source>
</evidence>
<name>A0A832WLZ7_PYRHR</name>
<dbReference type="GeneID" id="1443784"/>
<dbReference type="InterPro" id="IPR023168">
    <property type="entry name" value="GatB_Yqey_C_2"/>
</dbReference>
<dbReference type="Pfam" id="PF02934">
    <property type="entry name" value="GatB_N"/>
    <property type="match status" value="1"/>
</dbReference>
<dbReference type="GO" id="GO:0070681">
    <property type="term" value="P:glutaminyl-tRNAGln biosynthesis via transamidation"/>
    <property type="evidence" value="ECO:0007669"/>
    <property type="project" value="TreeGrafter"/>
</dbReference>
<feature type="domain" description="Asn/Gln amidotransferase" evidence="8">
    <location>
        <begin position="484"/>
        <end position="624"/>
    </location>
</feature>
<evidence type="ECO:0000313" key="10">
    <source>
        <dbReference type="Proteomes" id="UP000617544"/>
    </source>
</evidence>
<organism evidence="9 10">
    <name type="scientific">Pyrococcus horikoshii</name>
    <dbReference type="NCBI Taxonomy" id="53953"/>
    <lineage>
        <taxon>Archaea</taxon>
        <taxon>Methanobacteriati</taxon>
        <taxon>Methanobacteriota</taxon>
        <taxon>Thermococci</taxon>
        <taxon>Thermococcales</taxon>
        <taxon>Thermococcaceae</taxon>
        <taxon>Pyrococcus</taxon>
    </lineage>
</organism>
<evidence type="ECO:0000313" key="9">
    <source>
        <dbReference type="EMBL" id="HII60456.1"/>
    </source>
</evidence>
<dbReference type="Pfam" id="PF02938">
    <property type="entry name" value="GAD"/>
    <property type="match status" value="1"/>
</dbReference>
<dbReference type="NCBIfam" id="NF003107">
    <property type="entry name" value="PRK04028.1"/>
    <property type="match status" value="1"/>
</dbReference>
<dbReference type="Gene3D" id="3.30.1360.30">
    <property type="entry name" value="GAD-like domain"/>
    <property type="match status" value="1"/>
</dbReference>
<keyword evidence="2 6" id="KW-0547">Nucleotide-binding</keyword>
<dbReference type="FunFam" id="3.30.1360.30:FF:000003">
    <property type="entry name" value="Glutamyl-tRNA(Gln) amidotransferase subunit E"/>
    <property type="match status" value="1"/>
</dbReference>
<dbReference type="GO" id="GO:0005524">
    <property type="term" value="F:ATP binding"/>
    <property type="evidence" value="ECO:0007669"/>
    <property type="project" value="UniProtKB-KW"/>
</dbReference>
<evidence type="ECO:0000256" key="4">
    <source>
        <dbReference type="ARBA" id="ARBA00022917"/>
    </source>
</evidence>
<keyword evidence="3 6" id="KW-0067">ATP-binding</keyword>
<dbReference type="Proteomes" id="UP000617544">
    <property type="component" value="Unassembled WGS sequence"/>
</dbReference>
<dbReference type="Gene3D" id="1.10.10.410">
    <property type="match status" value="1"/>
</dbReference>
<proteinExistence type="inferred from homology"/>
<dbReference type="AlphaFoldDB" id="A0A832WLZ7"/>
<dbReference type="PANTHER" id="PTHR11659">
    <property type="entry name" value="GLUTAMYL-TRNA GLN AMIDOTRANSFERASE SUBUNIT B MITOCHONDRIAL AND PROKARYOTIC PET112-RELATED"/>
    <property type="match status" value="1"/>
</dbReference>
<dbReference type="InterPro" id="IPR003789">
    <property type="entry name" value="Asn/Gln_tRNA_amidoTrase-B-like"/>
</dbReference>
<comment type="subunit">
    <text evidence="6">Heterodimer of GatD and GatE.</text>
</comment>
<dbReference type="InterPro" id="IPR017958">
    <property type="entry name" value="Gln-tRNA_amidoTrfase_suB_CS"/>
</dbReference>
<dbReference type="InterPro" id="IPR014746">
    <property type="entry name" value="Gln_synth/guanido_kin_cat_dom"/>
</dbReference>
<dbReference type="Gene3D" id="1.10.150.380">
    <property type="entry name" value="GatB domain, N-terminal subdomain"/>
    <property type="match status" value="1"/>
</dbReference>
<dbReference type="EMBL" id="DUJN01000002">
    <property type="protein sequence ID" value="HII60456.1"/>
    <property type="molecule type" value="Genomic_DNA"/>
</dbReference>
<dbReference type="GO" id="GO:0050567">
    <property type="term" value="F:glutaminyl-tRNA synthase (glutamine-hydrolyzing) activity"/>
    <property type="evidence" value="ECO:0007669"/>
    <property type="project" value="UniProtKB-UniRule"/>
</dbReference>
<dbReference type="FunFam" id="1.10.10.410:FF:000003">
    <property type="entry name" value="Glutamyl-tRNA(Gln) amidotransferase subunit E"/>
    <property type="match status" value="1"/>
</dbReference>
<gene>
    <name evidence="6 9" type="primary">gatE</name>
    <name evidence="9" type="ORF">HA331_01600</name>
</gene>
<comment type="caution">
    <text evidence="9">The sequence shown here is derived from an EMBL/GenBank/DDBJ whole genome shotgun (WGS) entry which is preliminary data.</text>
</comment>
<accession>A0A832WLZ7</accession>
<dbReference type="InterPro" id="IPR006075">
    <property type="entry name" value="Asn/Gln-tRNA_Trfase_suB/E_cat"/>
</dbReference>
<dbReference type="EC" id="6.3.5.-" evidence="6"/>
<comment type="function">
    <text evidence="6">Allows the formation of correctly charged Gln-tRNA(Gln) through the transamidation of misacylated Glu-tRNA(Gln) in organisms which lack glutaminyl-tRNA synthetase. The reaction takes place in the presence of glutamine and ATP through an activated gamma-phospho-Glu-tRNA(Gln). The GatDE system is specific for glutamate and does not act on aspartate.</text>
</comment>
<dbReference type="GO" id="GO:0006412">
    <property type="term" value="P:translation"/>
    <property type="evidence" value="ECO:0007669"/>
    <property type="project" value="UniProtKB-UniRule"/>
</dbReference>
<evidence type="ECO:0000256" key="7">
    <source>
        <dbReference type="SAM" id="MobiDB-lite"/>
    </source>
</evidence>
<evidence type="ECO:0000259" key="8">
    <source>
        <dbReference type="SMART" id="SM00845"/>
    </source>
</evidence>
<keyword evidence="1 6" id="KW-0436">Ligase</keyword>
<reference evidence="9" key="1">
    <citation type="journal article" date="2020" name="bioRxiv">
        <title>A rank-normalized archaeal taxonomy based on genome phylogeny resolves widespread incomplete and uneven classifications.</title>
        <authorList>
            <person name="Rinke C."/>
            <person name="Chuvochina M."/>
            <person name="Mussig A.J."/>
            <person name="Chaumeil P.-A."/>
            <person name="Waite D.W."/>
            <person name="Whitman W.B."/>
            <person name="Parks D.H."/>
            <person name="Hugenholtz P."/>
        </authorList>
    </citation>
    <scope>NUCLEOTIDE SEQUENCE</scope>
    <source>
        <strain evidence="9">UBA8834</strain>
    </source>
</reference>
<dbReference type="InterPro" id="IPR004414">
    <property type="entry name" value="GatE"/>
</dbReference>
<dbReference type="RefSeq" id="WP_048053399.1">
    <property type="nucleotide sequence ID" value="NZ_DUJN01000002.1"/>
</dbReference>
<keyword evidence="4 6" id="KW-0648">Protein biosynthesis</keyword>
<comment type="catalytic activity">
    <reaction evidence="5 6">
        <text>L-glutamyl-tRNA(Gln) + L-glutamine + ATP + H2O = L-glutaminyl-tRNA(Gln) + L-glutamate + ADP + phosphate + H(+)</text>
        <dbReference type="Rhea" id="RHEA:17521"/>
        <dbReference type="Rhea" id="RHEA-COMP:9681"/>
        <dbReference type="Rhea" id="RHEA-COMP:9684"/>
        <dbReference type="ChEBI" id="CHEBI:15377"/>
        <dbReference type="ChEBI" id="CHEBI:15378"/>
        <dbReference type="ChEBI" id="CHEBI:29985"/>
        <dbReference type="ChEBI" id="CHEBI:30616"/>
        <dbReference type="ChEBI" id="CHEBI:43474"/>
        <dbReference type="ChEBI" id="CHEBI:58359"/>
        <dbReference type="ChEBI" id="CHEBI:78520"/>
        <dbReference type="ChEBI" id="CHEBI:78521"/>
        <dbReference type="ChEBI" id="CHEBI:456216"/>
    </reaction>
</comment>
<dbReference type="SUPFAM" id="SSF89095">
    <property type="entry name" value="GatB/YqeY motif"/>
    <property type="match status" value="1"/>
</dbReference>
<dbReference type="SUPFAM" id="SSF55931">
    <property type="entry name" value="Glutamine synthetase/guanido kinase"/>
    <property type="match status" value="1"/>
</dbReference>
<sequence>MSDKFNYEELGLKVGLEIHRQLDTKKLFSPVPTKFSDEVDFTFQRRLRPTMSELGEVDPAALEEFKKGRVFIYEGNYQLTDLVYMDEEPPRGPDKEALEVALQIAYLLNAKPVDEVYYMRKIVIDGSNVSGFQRTAIIATDGKVETPWGTVGIPTICLEEDAARIIERKEKEVIYRLDRLGVPLVEISTTPDIHHPEQAKVVAKFIGDALRATRKVKRGLGTIRQDLNVSIKGGARIEIKGVQELDMIPLIIEREVERQLNLLKIRDELQRRGVRPEDIKEEFYDVTDVFTNTKSKIIARAIKKGGKVLAIKLPKFRGLIGREIQPGRRLGTEFADRARKYVPGIFHIDELPNYGITQEEVNEVIKRLGLGEEDAFVLVAAEEERAKNALREVIKRAKEAIIGVPEETRRALPDGNTEYMRPLPGKARMYPETDIPPIRIPDELKRKIKENLPELPQVKVEKYVREYKLDRSLAQTLVDDERDELFEELVQMGVKPSLAASILVVVLKGLRKEVPIENISDEHIKEAFSLYLEGKIAKEAFEEIFKEIARNPNKTARQIAEEKGLTLLSEDEVRKIIDEVIEQNIEVVKNKGMGAMGLIMGRVMAKVRGKADGKLVSQIVKKRLQEIVGGGV</sequence>
<protein>
    <recommendedName>
        <fullName evidence="6">Glutamyl-tRNA(Gln) amidotransferase subunit E</fullName>
        <shortName evidence="6">Glu-ADT subunit E</shortName>
        <ecNumber evidence="6">6.3.5.-</ecNumber>
    </recommendedName>
</protein>
<evidence type="ECO:0000256" key="3">
    <source>
        <dbReference type="ARBA" id="ARBA00022840"/>
    </source>
</evidence>